<gene>
    <name evidence="1" type="ORF">IAR63_14875</name>
</gene>
<dbReference type="KEGG" id="ccur:IAR63_14875"/>
<dbReference type="AlphaFoldDB" id="A0A7H0EZ92"/>
<evidence type="ECO:0000313" key="1">
    <source>
        <dbReference type="EMBL" id="QNP29108.1"/>
    </source>
</evidence>
<accession>A0A7H0EZ92</accession>
<name>A0A7H0EZ92_9CYAN</name>
<keyword evidence="2" id="KW-1185">Reference proteome</keyword>
<sequence>MTTSFYDLDQKVLAELRKGATDLSAIEKWQGKASGIGEYVSSWGVERFWALSRSPKLIGGELPDGVGGTDEQRRYFAWGVARVTLCQVVGSELGIRANMKTEDFQARYAQLNFNQQILVTEMLLEIADTIQFWTMRLKETLQSNAK</sequence>
<dbReference type="RefSeq" id="WP_057177044.1">
    <property type="nucleotide sequence ID" value="NZ_CP060822.1"/>
</dbReference>
<dbReference type="EMBL" id="CP060822">
    <property type="protein sequence ID" value="QNP29108.1"/>
    <property type="molecule type" value="Genomic_DNA"/>
</dbReference>
<proteinExistence type="predicted"/>
<dbReference type="GeneID" id="92780691"/>
<dbReference type="Proteomes" id="UP000516013">
    <property type="component" value="Chromosome"/>
</dbReference>
<evidence type="ECO:0000313" key="2">
    <source>
        <dbReference type="Proteomes" id="UP000516013"/>
    </source>
</evidence>
<reference evidence="1 2" key="1">
    <citation type="submission" date="2020-08" db="EMBL/GenBank/DDBJ databases">
        <title>Complete genome sequence of Raphidiopsis curvispora isolated from drinking water reservoir in South Korea.</title>
        <authorList>
            <person name="Jeong J."/>
        </authorList>
    </citation>
    <scope>NUCLEOTIDE SEQUENCE [LARGE SCALE GENOMIC DNA]</scope>
    <source>
        <strain evidence="1 2">GIHE-G1</strain>
    </source>
</reference>
<protein>
    <submittedName>
        <fullName evidence="1">Uncharacterized protein</fullName>
    </submittedName>
</protein>
<organism evidence="1 2">
    <name type="scientific">Cylindrospermopsis curvispora GIHE-G1</name>
    <dbReference type="NCBI Taxonomy" id="2666332"/>
    <lineage>
        <taxon>Bacteria</taxon>
        <taxon>Bacillati</taxon>
        <taxon>Cyanobacteriota</taxon>
        <taxon>Cyanophyceae</taxon>
        <taxon>Nostocales</taxon>
        <taxon>Aphanizomenonaceae</taxon>
        <taxon>Cylindrospermopsis</taxon>
    </lineage>
</organism>